<dbReference type="RefSeq" id="XP_009655738.1">
    <property type="nucleotide sequence ID" value="XM_009657443.1"/>
</dbReference>
<evidence type="ECO:0000313" key="12">
    <source>
        <dbReference type="Proteomes" id="UP000001611"/>
    </source>
</evidence>
<evidence type="ECO:0000256" key="6">
    <source>
        <dbReference type="ARBA" id="ARBA00022917"/>
    </source>
</evidence>
<evidence type="ECO:0000313" key="11">
    <source>
        <dbReference type="EMBL" id="EGY16902.1"/>
    </source>
</evidence>
<feature type="region of interest" description="Disordered" evidence="10">
    <location>
        <begin position="1"/>
        <end position="32"/>
    </location>
</feature>
<keyword evidence="12" id="KW-1185">Reference proteome</keyword>
<evidence type="ECO:0000256" key="9">
    <source>
        <dbReference type="RuleBase" id="RU363036"/>
    </source>
</evidence>
<dbReference type="OMA" id="CIYDNFG"/>
<feature type="compositionally biased region" description="Low complexity" evidence="10">
    <location>
        <begin position="1"/>
        <end position="20"/>
    </location>
</feature>
<dbReference type="InParanoid" id="G2XD34"/>
<feature type="region of interest" description="Disordered" evidence="10">
    <location>
        <begin position="407"/>
        <end position="469"/>
    </location>
</feature>
<dbReference type="AlphaFoldDB" id="G2XD34"/>
<dbReference type="GeneID" id="20709529"/>
<dbReference type="PRINTS" id="PR01039">
    <property type="entry name" value="TRNASYNTHTRP"/>
</dbReference>
<dbReference type="Gene3D" id="3.40.50.620">
    <property type="entry name" value="HUPs"/>
    <property type="match status" value="2"/>
</dbReference>
<dbReference type="KEGG" id="vda:VDAG_08066"/>
<dbReference type="InterPro" id="IPR001412">
    <property type="entry name" value="aa-tRNA-synth_I_CS"/>
</dbReference>
<dbReference type="HOGENOM" id="CLU_032621_0_1_1"/>
<evidence type="ECO:0000256" key="8">
    <source>
        <dbReference type="ARBA" id="ARBA00030268"/>
    </source>
</evidence>
<dbReference type="GO" id="GO:0005737">
    <property type="term" value="C:cytoplasm"/>
    <property type="evidence" value="ECO:0007669"/>
    <property type="project" value="TreeGrafter"/>
</dbReference>
<dbReference type="PANTHER" id="PTHR10055">
    <property type="entry name" value="TRYPTOPHANYL-TRNA SYNTHETASE"/>
    <property type="match status" value="1"/>
</dbReference>
<dbReference type="Proteomes" id="UP000001611">
    <property type="component" value="Chromosome 6"/>
</dbReference>
<keyword evidence="7 9" id="KW-0030">Aminoacyl-tRNA synthetase</keyword>
<evidence type="ECO:0000256" key="3">
    <source>
        <dbReference type="ARBA" id="ARBA00022598"/>
    </source>
</evidence>
<dbReference type="EMBL" id="DS572713">
    <property type="protein sequence ID" value="EGY16902.1"/>
    <property type="molecule type" value="Genomic_DNA"/>
</dbReference>
<feature type="compositionally biased region" description="Basic and acidic residues" evidence="10">
    <location>
        <begin position="407"/>
        <end position="450"/>
    </location>
</feature>
<dbReference type="SUPFAM" id="SSF52374">
    <property type="entry name" value="Nucleotidylyl transferase"/>
    <property type="match status" value="1"/>
</dbReference>
<dbReference type="GO" id="GO:0004830">
    <property type="term" value="F:tryptophan-tRNA ligase activity"/>
    <property type="evidence" value="ECO:0007669"/>
    <property type="project" value="UniProtKB-EC"/>
</dbReference>
<dbReference type="EC" id="6.1.1.2" evidence="2"/>
<dbReference type="GO" id="GO:1990825">
    <property type="term" value="F:sequence-specific mRNA binding"/>
    <property type="evidence" value="ECO:0007669"/>
    <property type="project" value="EnsemblFungi"/>
</dbReference>
<keyword evidence="6 9" id="KW-0648">Protein biosynthesis</keyword>
<keyword evidence="4 9" id="KW-0547">Nucleotide-binding</keyword>
<proteinExistence type="inferred from homology"/>
<evidence type="ECO:0000256" key="1">
    <source>
        <dbReference type="ARBA" id="ARBA00005594"/>
    </source>
</evidence>
<sequence>MSAAPEAPAQEVPPAAVGEASADSSQQKIDPWNVSGAVGEDGKIQAIDYRKLVDEFGTKLIDEAMLERFERVVGVKPHHLLRRGVVFSHRDLDLILDRYEKKLPFFIYTGRGPSSDSMHIGHVIPFTLTKWLSDVLDAPLVIMMTDDEKFLFSEKRTTFLFNDYDYVGGKFYETISKVSKRITVNTANAAFGFDGSSSIGKASASFAPSFPHIFGTDEARSSQIPCLIPCAIDQDPYFRLTRDISQGLKYAKPSLIHSRFLDALQGPGSKMSASVASSAIFMFDTPKQVLSKMNKYAYSGGRETAEEQRALGANPDVDVSYQYLRFFLEVGQDDDRRDQEEVRAARSSKNFAPLTIARCAEELSKFCTGFQERRAKVTDETVAQFMARRPLVWRGSEALADLAVRPRADGEGKAEGEGDGKLTKNQLKKLEKQRQIDAKKAAKAQEKGAKDAGVAEAPAPATEATPASS</sequence>
<evidence type="ECO:0000256" key="5">
    <source>
        <dbReference type="ARBA" id="ARBA00022840"/>
    </source>
</evidence>
<dbReference type="GO" id="GO:0006436">
    <property type="term" value="P:tryptophanyl-tRNA aminoacylation"/>
    <property type="evidence" value="ECO:0007669"/>
    <property type="project" value="InterPro"/>
</dbReference>
<dbReference type="InterPro" id="IPR002305">
    <property type="entry name" value="aa-tRNA-synth_Ic"/>
</dbReference>
<feature type="compositionally biased region" description="Low complexity" evidence="10">
    <location>
        <begin position="451"/>
        <end position="469"/>
    </location>
</feature>
<gene>
    <name evidence="11" type="ORF">VDAG_08066</name>
</gene>
<protein>
    <recommendedName>
        <fullName evidence="2">tryptophan--tRNA ligase</fullName>
        <ecNumber evidence="2">6.1.1.2</ecNumber>
    </recommendedName>
    <alternativeName>
        <fullName evidence="8">Tryptophanyl-tRNA synthetase</fullName>
    </alternativeName>
</protein>
<dbReference type="eggNOG" id="KOG2145">
    <property type="taxonomic scope" value="Eukaryota"/>
</dbReference>
<dbReference type="InterPro" id="IPR014729">
    <property type="entry name" value="Rossmann-like_a/b/a_fold"/>
</dbReference>
<keyword evidence="3 9" id="KW-0436">Ligase</keyword>
<dbReference type="Gene3D" id="1.10.240.10">
    <property type="entry name" value="Tyrosyl-Transfer RNA Synthetase"/>
    <property type="match status" value="1"/>
</dbReference>
<evidence type="ECO:0000256" key="2">
    <source>
        <dbReference type="ARBA" id="ARBA00013161"/>
    </source>
</evidence>
<name>G2XD34_VERDV</name>
<dbReference type="GO" id="GO:0005524">
    <property type="term" value="F:ATP binding"/>
    <property type="evidence" value="ECO:0007669"/>
    <property type="project" value="UniProtKB-KW"/>
</dbReference>
<accession>G2XD34</accession>
<reference evidence="11 12" key="1">
    <citation type="submission" date="2008-03" db="EMBL/GenBank/DDBJ databases">
        <title>The Genome Sequence of Verticillium dahliae VdLs.17.</title>
        <authorList>
            <consortium name="The Broad Institute Genome Sequencing Platform"/>
            <person name="Ma L.-J.J."/>
            <person name="Klosterman S.J."/>
            <person name="Subbarao K."/>
            <person name="Dobinson K."/>
            <person name="Veronese P."/>
            <person name="Kang S."/>
            <person name="Gold S.E."/>
            <person name="Young S."/>
            <person name="Jaffe D."/>
            <person name="Gnerre S."/>
            <person name="Berlin A."/>
            <person name="Heiman D."/>
            <person name="Hepburn T."/>
            <person name="Sykes S."/>
            <person name="Alvarado L."/>
            <person name="Kodira C.D."/>
            <person name="Lander E."/>
            <person name="Galagan J."/>
            <person name="Nusbaum C."/>
            <person name="Birren B."/>
        </authorList>
    </citation>
    <scope>NUCLEOTIDE SEQUENCE [LARGE SCALE GENOMIC DNA]</scope>
    <source>
        <strain evidence="12">VdLs.17 / ATCC MYA-4575 / FGSC 10137</strain>
    </source>
</reference>
<evidence type="ECO:0000256" key="4">
    <source>
        <dbReference type="ARBA" id="ARBA00022741"/>
    </source>
</evidence>
<evidence type="ECO:0000256" key="10">
    <source>
        <dbReference type="SAM" id="MobiDB-lite"/>
    </source>
</evidence>
<keyword evidence="5 9" id="KW-0067">ATP-binding</keyword>
<dbReference type="PANTHER" id="PTHR10055:SF1">
    <property type="entry name" value="TRYPTOPHAN--TRNA LIGASE, CYTOPLASMIC"/>
    <property type="match status" value="1"/>
</dbReference>
<dbReference type="STRING" id="498257.G2XD34"/>
<dbReference type="InterPro" id="IPR002306">
    <property type="entry name" value="Trp-tRNA-ligase"/>
</dbReference>
<dbReference type="OrthoDB" id="10261385at2759"/>
<dbReference type="Pfam" id="PF00579">
    <property type="entry name" value="tRNA-synt_1b"/>
    <property type="match status" value="1"/>
</dbReference>
<dbReference type="PROSITE" id="PS00178">
    <property type="entry name" value="AA_TRNA_LIGASE_I"/>
    <property type="match status" value="1"/>
</dbReference>
<organism evidence="11 12">
    <name type="scientific">Verticillium dahliae (strain VdLs.17 / ATCC MYA-4575 / FGSC 10137)</name>
    <name type="common">Verticillium wilt</name>
    <dbReference type="NCBI Taxonomy" id="498257"/>
    <lineage>
        <taxon>Eukaryota</taxon>
        <taxon>Fungi</taxon>
        <taxon>Dikarya</taxon>
        <taxon>Ascomycota</taxon>
        <taxon>Pezizomycotina</taxon>
        <taxon>Sordariomycetes</taxon>
        <taxon>Hypocreomycetidae</taxon>
        <taxon>Glomerellales</taxon>
        <taxon>Plectosphaerellaceae</taxon>
        <taxon>Verticillium</taxon>
    </lineage>
</organism>
<evidence type="ECO:0000256" key="7">
    <source>
        <dbReference type="ARBA" id="ARBA00023146"/>
    </source>
</evidence>
<comment type="similarity">
    <text evidence="1 9">Belongs to the class-I aminoacyl-tRNA synthetase family.</text>
</comment>
<dbReference type="FunCoup" id="G2XD34">
    <property type="interactions" value="1053"/>
</dbReference>